<dbReference type="AlphaFoldDB" id="A0A9D1NTS2"/>
<dbReference type="InterPro" id="IPR036388">
    <property type="entry name" value="WH-like_DNA-bd_sf"/>
</dbReference>
<name>A0A9D1NTS2_9FIRM</name>
<reference evidence="1" key="1">
    <citation type="submission" date="2020-10" db="EMBL/GenBank/DDBJ databases">
        <authorList>
            <person name="Gilroy R."/>
        </authorList>
    </citation>
    <scope>NUCLEOTIDE SEQUENCE</scope>
    <source>
        <strain evidence="1">ChiBcec2-4451</strain>
    </source>
</reference>
<dbReference type="Proteomes" id="UP000886723">
    <property type="component" value="Unassembled WGS sequence"/>
</dbReference>
<evidence type="ECO:0000313" key="1">
    <source>
        <dbReference type="EMBL" id="HIV11915.1"/>
    </source>
</evidence>
<evidence type="ECO:0000313" key="2">
    <source>
        <dbReference type="Proteomes" id="UP000886723"/>
    </source>
</evidence>
<feature type="non-terminal residue" evidence="1">
    <location>
        <position position="1"/>
    </location>
</feature>
<protein>
    <submittedName>
        <fullName evidence="1">GntR family transcriptional regulator</fullName>
    </submittedName>
</protein>
<comment type="caution">
    <text evidence="1">The sequence shown here is derived from an EMBL/GenBank/DDBJ whole genome shotgun (WGS) entry which is preliminary data.</text>
</comment>
<dbReference type="EMBL" id="DVON01000039">
    <property type="protein sequence ID" value="HIV11915.1"/>
    <property type="molecule type" value="Genomic_DNA"/>
</dbReference>
<organism evidence="1 2">
    <name type="scientific">Candidatus Pullilachnospira stercoravium</name>
    <dbReference type="NCBI Taxonomy" id="2840913"/>
    <lineage>
        <taxon>Bacteria</taxon>
        <taxon>Bacillati</taxon>
        <taxon>Bacillota</taxon>
        <taxon>Clostridia</taxon>
        <taxon>Lachnospirales</taxon>
        <taxon>Lachnospiraceae</taxon>
        <taxon>Lachnospiraceae incertae sedis</taxon>
        <taxon>Candidatus Pullilachnospira</taxon>
    </lineage>
</organism>
<sequence length="65" mass="7679">IYKKRGLGMYVKEGAVGKIRKKRQDQFYDQYIAALVEEASKLQMSKEEVMELIERGYEHERGEHS</sequence>
<proteinExistence type="predicted"/>
<reference evidence="1" key="2">
    <citation type="journal article" date="2021" name="PeerJ">
        <title>Extensive microbial diversity within the chicken gut microbiome revealed by metagenomics and culture.</title>
        <authorList>
            <person name="Gilroy R."/>
            <person name="Ravi A."/>
            <person name="Getino M."/>
            <person name="Pursley I."/>
            <person name="Horton D.L."/>
            <person name="Alikhan N.F."/>
            <person name="Baker D."/>
            <person name="Gharbi K."/>
            <person name="Hall N."/>
            <person name="Watson M."/>
            <person name="Adriaenssens E.M."/>
            <person name="Foster-Nyarko E."/>
            <person name="Jarju S."/>
            <person name="Secka A."/>
            <person name="Antonio M."/>
            <person name="Oren A."/>
            <person name="Chaudhuri R.R."/>
            <person name="La Ragione R."/>
            <person name="Hildebrand F."/>
            <person name="Pallen M.J."/>
        </authorList>
    </citation>
    <scope>NUCLEOTIDE SEQUENCE</scope>
    <source>
        <strain evidence="1">ChiBcec2-4451</strain>
    </source>
</reference>
<gene>
    <name evidence="1" type="ORF">IAA63_02075</name>
</gene>
<accession>A0A9D1NTS2</accession>
<dbReference type="Gene3D" id="1.10.10.10">
    <property type="entry name" value="Winged helix-like DNA-binding domain superfamily/Winged helix DNA-binding domain"/>
    <property type="match status" value="1"/>
</dbReference>